<evidence type="ECO:0000256" key="2">
    <source>
        <dbReference type="ARBA" id="ARBA00023015"/>
    </source>
</evidence>
<dbReference type="Pfam" id="PF07729">
    <property type="entry name" value="FCD"/>
    <property type="match status" value="1"/>
</dbReference>
<dbReference type="EMBL" id="CYPR01000055">
    <property type="protein sequence ID" value="CUH33140.1"/>
    <property type="molecule type" value="Genomic_DNA"/>
</dbReference>
<dbReference type="Pfam" id="PF00392">
    <property type="entry name" value="GntR"/>
    <property type="match status" value="1"/>
</dbReference>
<comment type="function">
    <text evidence="5">Transcriptional repressor for the pyruvate dehydrogenase complex genes aceEF and lpd.</text>
</comment>
<dbReference type="PROSITE" id="PS50949">
    <property type="entry name" value="HTH_GNTR"/>
    <property type="match status" value="1"/>
</dbReference>
<evidence type="ECO:0000256" key="5">
    <source>
        <dbReference type="ARBA" id="ARBA00037357"/>
    </source>
</evidence>
<dbReference type="SMART" id="SM00345">
    <property type="entry name" value="HTH_GNTR"/>
    <property type="match status" value="1"/>
</dbReference>
<dbReference type="SUPFAM" id="SSF46785">
    <property type="entry name" value="Winged helix' DNA-binding domain"/>
    <property type="match status" value="1"/>
</dbReference>
<dbReference type="AlphaFoldDB" id="A0A0M7BAA1"/>
<dbReference type="STRING" id="313367.JSE7799_00970"/>
<keyword evidence="4" id="KW-0804">Transcription</keyword>
<evidence type="ECO:0000256" key="3">
    <source>
        <dbReference type="ARBA" id="ARBA00023125"/>
    </source>
</evidence>
<keyword evidence="1" id="KW-0678">Repressor</keyword>
<dbReference type="InterPro" id="IPR036388">
    <property type="entry name" value="WH-like_DNA-bd_sf"/>
</dbReference>
<evidence type="ECO:0000313" key="9">
    <source>
        <dbReference type="Proteomes" id="UP000049455"/>
    </source>
</evidence>
<dbReference type="Gene3D" id="1.20.120.530">
    <property type="entry name" value="GntR ligand-binding domain-like"/>
    <property type="match status" value="1"/>
</dbReference>
<dbReference type="GO" id="GO:0003700">
    <property type="term" value="F:DNA-binding transcription factor activity"/>
    <property type="evidence" value="ECO:0007669"/>
    <property type="project" value="InterPro"/>
</dbReference>
<dbReference type="InterPro" id="IPR011711">
    <property type="entry name" value="GntR_C"/>
</dbReference>
<gene>
    <name evidence="8" type="primary">pdhR</name>
    <name evidence="8" type="ORF">JSE7799_00970</name>
</gene>
<accession>A0A0M7BAA1</accession>
<dbReference type="SUPFAM" id="SSF48008">
    <property type="entry name" value="GntR ligand-binding domain-like"/>
    <property type="match status" value="1"/>
</dbReference>
<dbReference type="PANTHER" id="PTHR43537:SF34">
    <property type="entry name" value="PYRUVATE DEHYDROGENASE COMPLEX REPRESSOR"/>
    <property type="match status" value="1"/>
</dbReference>
<dbReference type="CDD" id="cd07377">
    <property type="entry name" value="WHTH_GntR"/>
    <property type="match status" value="1"/>
</dbReference>
<dbReference type="PANTHER" id="PTHR43537">
    <property type="entry name" value="TRANSCRIPTIONAL REGULATOR, GNTR FAMILY"/>
    <property type="match status" value="1"/>
</dbReference>
<name>A0A0M7BAA1_9RHOB</name>
<keyword evidence="8" id="KW-0670">Pyruvate</keyword>
<dbReference type="RefSeq" id="WP_055662617.1">
    <property type="nucleotide sequence ID" value="NZ_CYPR01000055.1"/>
</dbReference>
<evidence type="ECO:0000256" key="1">
    <source>
        <dbReference type="ARBA" id="ARBA00022491"/>
    </source>
</evidence>
<evidence type="ECO:0000256" key="4">
    <source>
        <dbReference type="ARBA" id="ARBA00023163"/>
    </source>
</evidence>
<sequence length="255" mass="28402">MPFQKITSERLAAAVVRQIEHLILQGVLRAGDRLPPERELSERLGVSRPSLREAVAELQAQGLLETRAGAGIFVSDVLGHAVSPALTRLFARHEDALLDYISFRQDMEGIAAARAARQGSDTDLALIAAIFRRMEAAHEGPDAAEEARLDAEFHMAIVEASHNVVMLHMMRSMIDLLREGVFYNRAVMFRQHTTRAALLDQHRAINTAIQMRDPDAAREAVADHLAFVRAALRDQREADAHEIVARLRLAQETVR</sequence>
<feature type="domain" description="HTH gntR-type" evidence="7">
    <location>
        <begin position="9"/>
        <end position="77"/>
    </location>
</feature>
<dbReference type="InterPro" id="IPR036390">
    <property type="entry name" value="WH_DNA-bd_sf"/>
</dbReference>
<keyword evidence="2" id="KW-0805">Transcription regulation</keyword>
<keyword evidence="3" id="KW-0238">DNA-binding</keyword>
<evidence type="ECO:0000313" key="8">
    <source>
        <dbReference type="EMBL" id="CUH33140.1"/>
    </source>
</evidence>
<reference evidence="8 9" key="1">
    <citation type="submission" date="2015-09" db="EMBL/GenBank/DDBJ databases">
        <authorList>
            <person name="Jackson K.R."/>
            <person name="Lunt B.L."/>
            <person name="Fisher J.N.B."/>
            <person name="Gardner A.V."/>
            <person name="Bailey M.E."/>
            <person name="Deus L.M."/>
            <person name="Earl A.S."/>
            <person name="Gibby P.D."/>
            <person name="Hartmann K.A."/>
            <person name="Liu J.E."/>
            <person name="Manci A.M."/>
            <person name="Nielsen D.A."/>
            <person name="Solomon M.B."/>
            <person name="Breakwell D.P."/>
            <person name="Burnett S.H."/>
            <person name="Grose J.H."/>
        </authorList>
    </citation>
    <scope>NUCLEOTIDE SEQUENCE [LARGE SCALE GENOMIC DNA]</scope>
    <source>
        <strain evidence="8 9">CECT 7799</strain>
    </source>
</reference>
<dbReference type="SMART" id="SM00895">
    <property type="entry name" value="FCD"/>
    <property type="match status" value="1"/>
</dbReference>
<dbReference type="PRINTS" id="PR00035">
    <property type="entry name" value="HTHGNTR"/>
</dbReference>
<keyword evidence="9" id="KW-1185">Reference proteome</keyword>
<dbReference type="InterPro" id="IPR000524">
    <property type="entry name" value="Tscrpt_reg_HTH_GntR"/>
</dbReference>
<evidence type="ECO:0000256" key="6">
    <source>
        <dbReference type="ARBA" id="ARBA00039592"/>
    </source>
</evidence>
<dbReference type="Proteomes" id="UP000049455">
    <property type="component" value="Unassembled WGS sequence"/>
</dbReference>
<proteinExistence type="predicted"/>
<dbReference type="GO" id="GO:0003677">
    <property type="term" value="F:DNA binding"/>
    <property type="evidence" value="ECO:0007669"/>
    <property type="project" value="UniProtKB-KW"/>
</dbReference>
<dbReference type="Gene3D" id="1.10.10.10">
    <property type="entry name" value="Winged helix-like DNA-binding domain superfamily/Winged helix DNA-binding domain"/>
    <property type="match status" value="1"/>
</dbReference>
<protein>
    <recommendedName>
        <fullName evidence="6">Pyruvate dehydrogenase complex repressor</fullName>
    </recommendedName>
</protein>
<dbReference type="InterPro" id="IPR008920">
    <property type="entry name" value="TF_FadR/GntR_C"/>
</dbReference>
<dbReference type="OrthoDB" id="5450856at2"/>
<evidence type="ECO:0000259" key="7">
    <source>
        <dbReference type="PROSITE" id="PS50949"/>
    </source>
</evidence>
<organism evidence="8 9">
    <name type="scientific">Jannaschia seosinensis</name>
    <dbReference type="NCBI Taxonomy" id="313367"/>
    <lineage>
        <taxon>Bacteria</taxon>
        <taxon>Pseudomonadati</taxon>
        <taxon>Pseudomonadota</taxon>
        <taxon>Alphaproteobacteria</taxon>
        <taxon>Rhodobacterales</taxon>
        <taxon>Roseobacteraceae</taxon>
        <taxon>Jannaschia</taxon>
    </lineage>
</organism>